<dbReference type="KEGG" id="pbs:Plabr_2961"/>
<dbReference type="HOGENOM" id="CLU_042670_1_0_0"/>
<dbReference type="Gene3D" id="3.60.10.10">
    <property type="entry name" value="Endonuclease/exonuclease/phosphatase"/>
    <property type="match status" value="1"/>
</dbReference>
<organism evidence="3 4">
    <name type="scientific">Rubinisphaera brasiliensis (strain ATCC 49424 / DSM 5305 / JCM 21570 / IAM 15109 / NBRC 103401 / IFAM 1448)</name>
    <name type="common">Planctomyces brasiliensis</name>
    <dbReference type="NCBI Taxonomy" id="756272"/>
    <lineage>
        <taxon>Bacteria</taxon>
        <taxon>Pseudomonadati</taxon>
        <taxon>Planctomycetota</taxon>
        <taxon>Planctomycetia</taxon>
        <taxon>Planctomycetales</taxon>
        <taxon>Planctomycetaceae</taxon>
        <taxon>Rubinisphaera</taxon>
    </lineage>
</organism>
<evidence type="ECO:0000313" key="3">
    <source>
        <dbReference type="EMBL" id="ADY60559.1"/>
    </source>
</evidence>
<dbReference type="GO" id="GO:0004519">
    <property type="term" value="F:endonuclease activity"/>
    <property type="evidence" value="ECO:0007669"/>
    <property type="project" value="UniProtKB-KW"/>
</dbReference>
<accession>F0SGG0</accession>
<keyword evidence="3" id="KW-0378">Hydrolase</keyword>
<reference evidence="4" key="1">
    <citation type="submission" date="2011-02" db="EMBL/GenBank/DDBJ databases">
        <title>The complete genome of Planctomyces brasiliensis DSM 5305.</title>
        <authorList>
            <person name="Lucas S."/>
            <person name="Copeland A."/>
            <person name="Lapidus A."/>
            <person name="Bruce D."/>
            <person name="Goodwin L."/>
            <person name="Pitluck S."/>
            <person name="Kyrpides N."/>
            <person name="Mavromatis K."/>
            <person name="Pagani I."/>
            <person name="Ivanova N."/>
            <person name="Ovchinnikova G."/>
            <person name="Lu M."/>
            <person name="Detter J.C."/>
            <person name="Han C."/>
            <person name="Land M."/>
            <person name="Hauser L."/>
            <person name="Markowitz V."/>
            <person name="Cheng J.-F."/>
            <person name="Hugenholtz P."/>
            <person name="Woyke T."/>
            <person name="Wu D."/>
            <person name="Tindall B."/>
            <person name="Pomrenke H.G."/>
            <person name="Brambilla E."/>
            <person name="Klenk H.-P."/>
            <person name="Eisen J.A."/>
        </authorList>
    </citation>
    <scope>NUCLEOTIDE SEQUENCE [LARGE SCALE GENOMIC DNA]</scope>
    <source>
        <strain evidence="4">ATCC 49424 / DSM 5305 / JCM 21570 / IAM 15109 / NBRC 103401 / IFAM 1448</strain>
    </source>
</reference>
<dbReference type="EMBL" id="CP002546">
    <property type="protein sequence ID" value="ADY60559.1"/>
    <property type="molecule type" value="Genomic_DNA"/>
</dbReference>
<dbReference type="Pfam" id="PF03372">
    <property type="entry name" value="Exo_endo_phos"/>
    <property type="match status" value="1"/>
</dbReference>
<name>F0SGG0_RUBBR</name>
<dbReference type="Proteomes" id="UP000006860">
    <property type="component" value="Chromosome"/>
</dbReference>
<dbReference type="InterPro" id="IPR036691">
    <property type="entry name" value="Endo/exonu/phosph_ase_sf"/>
</dbReference>
<protein>
    <submittedName>
        <fullName evidence="3">Endonuclease/exonuclease/phosphatase</fullName>
    </submittedName>
</protein>
<evidence type="ECO:0000256" key="1">
    <source>
        <dbReference type="SAM" id="MobiDB-lite"/>
    </source>
</evidence>
<gene>
    <name evidence="3" type="ordered locus">Plabr_2961</name>
</gene>
<dbReference type="AlphaFoldDB" id="F0SGG0"/>
<feature type="region of interest" description="Disordered" evidence="1">
    <location>
        <begin position="324"/>
        <end position="359"/>
    </location>
</feature>
<dbReference type="eggNOG" id="COG4222">
    <property type="taxonomic scope" value="Bacteria"/>
</dbReference>
<keyword evidence="4" id="KW-1185">Reference proteome</keyword>
<dbReference type="InterPro" id="IPR005135">
    <property type="entry name" value="Endo/exonuclease/phosphatase"/>
</dbReference>
<dbReference type="SUPFAM" id="SSF56219">
    <property type="entry name" value="DNase I-like"/>
    <property type="match status" value="1"/>
</dbReference>
<dbReference type="STRING" id="756272.Plabr_2961"/>
<feature type="domain" description="Endonuclease/exonuclease/phosphatase" evidence="2">
    <location>
        <begin position="48"/>
        <end position="398"/>
    </location>
</feature>
<sequence>MVLDFPLMQFLRWSLLVAAIAVVLLADLFQFRALAANPPTKDLIRFATYNVSMYRQGPGQLAQDLQGGNDDAACMVAEIIQRVRPDVLLLNEFDYEADLKAAQRFCNEYLQVGQNQHPPILYPYLYAAPVNTGVPSGVDLNNDSRTDGPEDAYGFGRYPGQYGMLLLSQYPIQSEYVRTFQKFLWKDMPQSALPPDVKGKPYYAPETLDIVRLSSKSHWDVPVVVGNRIIHVLAAHPTPPIYDGPEKRNARRNHDEIRFWSDYVFPGRNGYIYDDNTKRGGLTAGTHFVILGDYNADPSDGDTYAGAIKQLLAHPLVNAEIVPESDGGVQSSRDLPGVNRDHRGPSAQDTANFSDGNGPGNLRVDYVLPSATLEASRAGVFWPATGRDGATLVDASDHRLVWLDVKMSP</sequence>
<keyword evidence="3" id="KW-0540">Nuclease</keyword>
<evidence type="ECO:0000259" key="2">
    <source>
        <dbReference type="Pfam" id="PF03372"/>
    </source>
</evidence>
<proteinExistence type="predicted"/>
<evidence type="ECO:0000313" key="4">
    <source>
        <dbReference type="Proteomes" id="UP000006860"/>
    </source>
</evidence>
<keyword evidence="3" id="KW-0255">Endonuclease</keyword>